<sequence length="79" mass="8851">MVAAELRSPVFSVLIAQFPMQILALAGPYAAPPTNHCPPLSLTRWSLSRSPPEKVVLGHVARITRRSTRPRRRPRRSNL</sequence>
<dbReference type="AlphaFoldDB" id="A0A2M4D8K9"/>
<evidence type="ECO:0000313" key="1">
    <source>
        <dbReference type="EMBL" id="MBW73910.1"/>
    </source>
</evidence>
<proteinExistence type="predicted"/>
<name>A0A2M4D8K9_ANODA</name>
<protein>
    <submittedName>
        <fullName evidence="1">Putative secreted protein</fullName>
    </submittedName>
</protein>
<accession>A0A2M4D8K9</accession>
<dbReference type="EMBL" id="GGFL01009732">
    <property type="protein sequence ID" value="MBW73910.1"/>
    <property type="molecule type" value="Transcribed_RNA"/>
</dbReference>
<reference evidence="1" key="1">
    <citation type="submission" date="2018-01" db="EMBL/GenBank/DDBJ databases">
        <title>An insight into the sialome of Amazonian anophelines.</title>
        <authorList>
            <person name="Ribeiro J.M."/>
            <person name="Scarpassa V."/>
            <person name="Calvo E."/>
        </authorList>
    </citation>
    <scope>NUCLEOTIDE SEQUENCE</scope>
</reference>
<organism evidence="1">
    <name type="scientific">Anopheles darlingi</name>
    <name type="common">Mosquito</name>
    <dbReference type="NCBI Taxonomy" id="43151"/>
    <lineage>
        <taxon>Eukaryota</taxon>
        <taxon>Metazoa</taxon>
        <taxon>Ecdysozoa</taxon>
        <taxon>Arthropoda</taxon>
        <taxon>Hexapoda</taxon>
        <taxon>Insecta</taxon>
        <taxon>Pterygota</taxon>
        <taxon>Neoptera</taxon>
        <taxon>Endopterygota</taxon>
        <taxon>Diptera</taxon>
        <taxon>Nematocera</taxon>
        <taxon>Culicoidea</taxon>
        <taxon>Culicidae</taxon>
        <taxon>Anophelinae</taxon>
        <taxon>Anopheles</taxon>
    </lineage>
</organism>